<name>A0A0M8P1Z9_9EURO</name>
<dbReference type="EMBL" id="LHQQ01000079">
    <property type="protein sequence ID" value="KOS43508.1"/>
    <property type="molecule type" value="Genomic_DNA"/>
</dbReference>
<keyword evidence="2" id="KW-1185">Reference proteome</keyword>
<organism evidence="1 2">
    <name type="scientific">Penicillium nordicum</name>
    <dbReference type="NCBI Taxonomy" id="229535"/>
    <lineage>
        <taxon>Eukaryota</taxon>
        <taxon>Fungi</taxon>
        <taxon>Dikarya</taxon>
        <taxon>Ascomycota</taxon>
        <taxon>Pezizomycotina</taxon>
        <taxon>Eurotiomycetes</taxon>
        <taxon>Eurotiomycetidae</taxon>
        <taxon>Eurotiales</taxon>
        <taxon>Aspergillaceae</taxon>
        <taxon>Penicillium</taxon>
    </lineage>
</organism>
<proteinExistence type="predicted"/>
<sequence>MRRCIPARGQKLIITNNVASRCLKMPDYILPFGTALTVYCVEASHTIFSRPSISPISSIPPHYLSSSPSILIDPDRTNTTRTNRHPSPCWITTFLLT</sequence>
<reference evidence="1 2" key="1">
    <citation type="submission" date="2015-08" db="EMBL/GenBank/DDBJ databases">
        <title>Genome sequencing of Penicillium nordicum.</title>
        <authorList>
            <person name="Nguyen H.D."/>
            <person name="Seifert K.A."/>
        </authorList>
    </citation>
    <scope>NUCLEOTIDE SEQUENCE [LARGE SCALE GENOMIC DNA]</scope>
    <source>
        <strain evidence="1 2">DAOMC 185683</strain>
    </source>
</reference>
<evidence type="ECO:0000313" key="1">
    <source>
        <dbReference type="EMBL" id="KOS43508.1"/>
    </source>
</evidence>
<dbReference type="Proteomes" id="UP000037696">
    <property type="component" value="Unassembled WGS sequence"/>
</dbReference>
<comment type="caution">
    <text evidence="1">The sequence shown here is derived from an EMBL/GenBank/DDBJ whole genome shotgun (WGS) entry which is preliminary data.</text>
</comment>
<dbReference type="AlphaFoldDB" id="A0A0M8P1Z9"/>
<evidence type="ECO:0000313" key="2">
    <source>
        <dbReference type="Proteomes" id="UP000037696"/>
    </source>
</evidence>
<accession>A0A0M8P1Z9</accession>
<gene>
    <name evidence="1" type="ORF">ACN38_g5590</name>
</gene>
<protein>
    <submittedName>
        <fullName evidence="1">Uncharacterized protein</fullName>
    </submittedName>
</protein>